<dbReference type="STRING" id="1314783.A0A165SEH2"/>
<dbReference type="Proteomes" id="UP000076727">
    <property type="component" value="Unassembled WGS sequence"/>
</dbReference>
<gene>
    <name evidence="3" type="ORF">DAEQUDRAFT_723479</name>
</gene>
<name>A0A165SEH2_9APHY</name>
<evidence type="ECO:0000256" key="1">
    <source>
        <dbReference type="SAM" id="Phobius"/>
    </source>
</evidence>
<evidence type="ECO:0000313" key="3">
    <source>
        <dbReference type="EMBL" id="KZT71869.1"/>
    </source>
</evidence>
<feature type="domain" description="DUF6534" evidence="2">
    <location>
        <begin position="68"/>
        <end position="153"/>
    </location>
</feature>
<dbReference type="PANTHER" id="PTHR40465:SF1">
    <property type="entry name" value="DUF6534 DOMAIN-CONTAINING PROTEIN"/>
    <property type="match status" value="1"/>
</dbReference>
<sequence>MVQHFYAFRVYSISGASSRAIVPVFISMLSIGQVALSIVYSVVGIRVHVFSSAGHLTPTAVAGLSCDIACDSLIAATLIYYLRARRTIFHRTNRAINLLIAYALNTCLLTTILSIVDVILLQLFPETMIYSVLYFVLVRLYTCTMLSTLNSRENVRQVLETHDLISFPSIAAGRPEAHQAEADSELSSEMANKWTAPVSVQKEGGQVCV</sequence>
<dbReference type="InterPro" id="IPR045339">
    <property type="entry name" value="DUF6534"/>
</dbReference>
<keyword evidence="1" id="KW-0812">Transmembrane</keyword>
<accession>A0A165SEH2</accession>
<feature type="transmembrane region" description="Helical" evidence="1">
    <location>
        <begin position="20"/>
        <end position="40"/>
    </location>
</feature>
<dbReference type="EMBL" id="KV429043">
    <property type="protein sequence ID" value="KZT71869.1"/>
    <property type="molecule type" value="Genomic_DNA"/>
</dbReference>
<organism evidence="3 4">
    <name type="scientific">Daedalea quercina L-15889</name>
    <dbReference type="NCBI Taxonomy" id="1314783"/>
    <lineage>
        <taxon>Eukaryota</taxon>
        <taxon>Fungi</taxon>
        <taxon>Dikarya</taxon>
        <taxon>Basidiomycota</taxon>
        <taxon>Agaricomycotina</taxon>
        <taxon>Agaricomycetes</taxon>
        <taxon>Polyporales</taxon>
        <taxon>Fomitopsis</taxon>
    </lineage>
</organism>
<protein>
    <recommendedName>
        <fullName evidence="2">DUF6534 domain-containing protein</fullName>
    </recommendedName>
</protein>
<feature type="transmembrane region" description="Helical" evidence="1">
    <location>
        <begin position="128"/>
        <end position="149"/>
    </location>
</feature>
<dbReference type="AlphaFoldDB" id="A0A165SEH2"/>
<keyword evidence="1" id="KW-1133">Transmembrane helix</keyword>
<evidence type="ECO:0000313" key="4">
    <source>
        <dbReference type="Proteomes" id="UP000076727"/>
    </source>
</evidence>
<keyword evidence="4" id="KW-1185">Reference proteome</keyword>
<dbReference type="OrthoDB" id="2755316at2759"/>
<evidence type="ECO:0000259" key="2">
    <source>
        <dbReference type="Pfam" id="PF20152"/>
    </source>
</evidence>
<feature type="transmembrane region" description="Helical" evidence="1">
    <location>
        <begin position="60"/>
        <end position="83"/>
    </location>
</feature>
<keyword evidence="1" id="KW-0472">Membrane</keyword>
<proteinExistence type="predicted"/>
<feature type="transmembrane region" description="Helical" evidence="1">
    <location>
        <begin position="95"/>
        <end position="116"/>
    </location>
</feature>
<dbReference type="Pfam" id="PF20152">
    <property type="entry name" value="DUF6534"/>
    <property type="match status" value="1"/>
</dbReference>
<reference evidence="3 4" key="1">
    <citation type="journal article" date="2016" name="Mol. Biol. Evol.">
        <title>Comparative Genomics of Early-Diverging Mushroom-Forming Fungi Provides Insights into the Origins of Lignocellulose Decay Capabilities.</title>
        <authorList>
            <person name="Nagy L.G."/>
            <person name="Riley R."/>
            <person name="Tritt A."/>
            <person name="Adam C."/>
            <person name="Daum C."/>
            <person name="Floudas D."/>
            <person name="Sun H."/>
            <person name="Yadav J.S."/>
            <person name="Pangilinan J."/>
            <person name="Larsson K.H."/>
            <person name="Matsuura K."/>
            <person name="Barry K."/>
            <person name="Labutti K."/>
            <person name="Kuo R."/>
            <person name="Ohm R.A."/>
            <person name="Bhattacharya S.S."/>
            <person name="Shirouzu T."/>
            <person name="Yoshinaga Y."/>
            <person name="Martin F.M."/>
            <person name="Grigoriev I.V."/>
            <person name="Hibbett D.S."/>
        </authorList>
    </citation>
    <scope>NUCLEOTIDE SEQUENCE [LARGE SCALE GENOMIC DNA]</scope>
    <source>
        <strain evidence="3 4">L-15889</strain>
    </source>
</reference>
<dbReference type="PANTHER" id="PTHR40465">
    <property type="entry name" value="CHROMOSOME 1, WHOLE GENOME SHOTGUN SEQUENCE"/>
    <property type="match status" value="1"/>
</dbReference>